<evidence type="ECO:0000313" key="3">
    <source>
        <dbReference type="EMBL" id="SDA01286.1"/>
    </source>
</evidence>
<proteinExistence type="inferred from homology"/>
<dbReference type="PANTHER" id="PTHR12832">
    <property type="entry name" value="TESTIS-SPECIFIC PROTEIN PBS13 T-COMPLEX 11"/>
    <property type="match status" value="1"/>
</dbReference>
<evidence type="ECO:0000313" key="4">
    <source>
        <dbReference type="Proteomes" id="UP000249723"/>
    </source>
</evidence>
<evidence type="ECO:0000256" key="2">
    <source>
        <dbReference type="SAM" id="MobiDB-lite"/>
    </source>
</evidence>
<sequence length="1024" mass="111532">MDQKTVANPSYAVHGDNTGSHRVDVDGRASVVSPISSSSNSSAVAISRCSASPDHEATHPPISCSSSLVDPASPPPSPSSSATHMVTSWSFQQRCQVRGSGLTPRKRSHDHLVEPRSWACESHVKSRAVWAATMALLRPSKHRSRRCGTVPTAVTHKQRLHRPASASSKPREGSRETIVSVSQRRTPSGAPCNCQDRETSSIASKRIRTGLLSFGAIQSISSSAPFSAEARGTEKHGTPNGREARWSDHRRLDWRLPLSYSGSFARALNKASSDKTVASAPKATRSTGLAATVPSTQPHGAPGPDRPYRRLDSATATRSCRPYACLPSRPRSSSAPPIISGPCFPTVHSQSGTMALDASHSHPSSSASPCEASSTSTSLNQVAGSPAPTPENGEIAGAHRLHGKGSAHGRSVGAQTDTSPSIPTATASFLLPPITMATLKELDLHDILQSAQLRHDIVFDSNLMFRPNYDGERGERKKRAADRYWYAVSRELVVGCRCTAFVGSDRLACVCQSPRSDATENSALWPSRIPNLITELRNIVVSLLPVKPSEHSQEEVMEMLDPAFICQQLTRGLLDVGKLADYFGMTLKMHCAPMRDHMIDNMTRICKGDDASVALGIRHCFEILELMKLDIANHQLRSLRPYLVRTAVEFERNHQQIRLSFEESEQVRQWLINASPGDGSAIRDRVSCSVLQGVLGLAFSSVAPSPQQPTLPFTFQLDAIRLKLHRNEATDLTVLYMLMMLFQELVPSSRSCVKELLELRQCIAGVISTANAAISQNAPIVTTASTESRVKAATMQGTAKFDCDEWRHELRHVERIMAGFATKLAATAVRSAPAISSNTVHDIPTLVESYIETHVRSHSKVFILLRSRLQAAVTAVVQDELAHETQMKGAPWWMRPTVSPPASQNSITLDPQRSRRTGCTGERNIDIVPAEANMKAKAVSATGRGTKRASLDEQECREKRARYAAPNTDKIDLPLHSPDLNTVLLRNGLTPLADQIKSLGERLAKLTSFHLAVNSDFYQALLKV</sequence>
<feature type="compositionally biased region" description="Polar residues" evidence="2">
    <location>
        <begin position="900"/>
        <end position="911"/>
    </location>
</feature>
<feature type="compositionally biased region" description="Low complexity" evidence="2">
    <location>
        <begin position="29"/>
        <end position="47"/>
    </location>
</feature>
<feature type="region of interest" description="Disordered" evidence="2">
    <location>
        <begin position="1"/>
        <end position="86"/>
    </location>
</feature>
<dbReference type="Proteomes" id="UP000249723">
    <property type="component" value="Unassembled WGS sequence"/>
</dbReference>
<feature type="region of interest" description="Disordered" evidence="2">
    <location>
        <begin position="354"/>
        <end position="420"/>
    </location>
</feature>
<feature type="region of interest" description="Disordered" evidence="2">
    <location>
        <begin position="900"/>
        <end position="919"/>
    </location>
</feature>
<dbReference type="Pfam" id="PF05794">
    <property type="entry name" value="Tcp11"/>
    <property type="match status" value="1"/>
</dbReference>
<dbReference type="EMBL" id="FMWP01000116">
    <property type="protein sequence ID" value="SDA01286.1"/>
    <property type="molecule type" value="Genomic_DNA"/>
</dbReference>
<accession>A0A2X0N7W2</accession>
<feature type="region of interest" description="Disordered" evidence="2">
    <location>
        <begin position="223"/>
        <end position="245"/>
    </location>
</feature>
<evidence type="ECO:0000256" key="1">
    <source>
        <dbReference type="ARBA" id="ARBA00010954"/>
    </source>
</evidence>
<reference evidence="4" key="1">
    <citation type="submission" date="2016-10" db="EMBL/GenBank/DDBJ databases">
        <authorList>
            <person name="Jeantristanb JTB J.-T."/>
            <person name="Ricardo R."/>
        </authorList>
    </citation>
    <scope>NUCLEOTIDE SEQUENCE [LARGE SCALE GENOMIC DNA]</scope>
</reference>
<keyword evidence="4" id="KW-1185">Reference proteome</keyword>
<feature type="compositionally biased region" description="Low complexity" evidence="2">
    <location>
        <begin position="361"/>
        <end position="378"/>
    </location>
</feature>
<dbReference type="PANTHER" id="PTHR12832:SF11">
    <property type="entry name" value="LD23868P"/>
    <property type="match status" value="1"/>
</dbReference>
<dbReference type="OrthoDB" id="276323at2759"/>
<feature type="compositionally biased region" description="Basic and acidic residues" evidence="2">
    <location>
        <begin position="231"/>
        <end position="245"/>
    </location>
</feature>
<dbReference type="GO" id="GO:0010737">
    <property type="term" value="P:protein kinase A signaling"/>
    <property type="evidence" value="ECO:0007669"/>
    <property type="project" value="TreeGrafter"/>
</dbReference>
<feature type="compositionally biased region" description="Polar residues" evidence="2">
    <location>
        <begin position="177"/>
        <end position="186"/>
    </location>
</feature>
<gene>
    <name evidence="3" type="ORF">BZ3500_MVSOF-1268-A1-R1_CHR10-1G02560</name>
</gene>
<organism evidence="3 4">
    <name type="scientific">Microbotryum saponariae</name>
    <dbReference type="NCBI Taxonomy" id="289078"/>
    <lineage>
        <taxon>Eukaryota</taxon>
        <taxon>Fungi</taxon>
        <taxon>Dikarya</taxon>
        <taxon>Basidiomycota</taxon>
        <taxon>Pucciniomycotina</taxon>
        <taxon>Microbotryomycetes</taxon>
        <taxon>Microbotryales</taxon>
        <taxon>Microbotryaceae</taxon>
        <taxon>Microbotryum</taxon>
    </lineage>
</organism>
<feature type="compositionally biased region" description="Polar residues" evidence="2">
    <location>
        <begin position="284"/>
        <end position="298"/>
    </location>
</feature>
<feature type="region of interest" description="Disordered" evidence="2">
    <location>
        <begin position="270"/>
        <end position="310"/>
    </location>
</feature>
<dbReference type="AlphaFoldDB" id="A0A2X0N7W2"/>
<protein>
    <submittedName>
        <fullName evidence="3">BZ3500_MvSof-1268-A1-R1_Chr10-1g02560 protein</fullName>
    </submittedName>
</protein>
<name>A0A2X0N7W2_9BASI</name>
<feature type="region of interest" description="Disordered" evidence="2">
    <location>
        <begin position="156"/>
        <end position="198"/>
    </location>
</feature>
<comment type="similarity">
    <text evidence="1">Belongs to the TCP11 family.</text>
</comment>
<dbReference type="InterPro" id="IPR008862">
    <property type="entry name" value="Tcp11"/>
</dbReference>
<dbReference type="STRING" id="289078.A0A2X0N7W2"/>